<evidence type="ECO:0000256" key="1">
    <source>
        <dbReference type="ARBA" id="ARBA00004651"/>
    </source>
</evidence>
<keyword evidence="4" id="KW-0716">Sensory transduction</keyword>
<feature type="transmembrane region" description="Helical" evidence="12">
    <location>
        <begin position="424"/>
        <end position="445"/>
    </location>
</feature>
<keyword evidence="10" id="KW-0675">Receptor</keyword>
<accession>A0A482WRH1</accession>
<keyword evidence="8 12" id="KW-0472">Membrane</keyword>
<organism evidence="13 14">
    <name type="scientific">Laodelphax striatellus</name>
    <name type="common">Small brown planthopper</name>
    <name type="synonym">Delphax striatella</name>
    <dbReference type="NCBI Taxonomy" id="195883"/>
    <lineage>
        <taxon>Eukaryota</taxon>
        <taxon>Metazoa</taxon>
        <taxon>Ecdysozoa</taxon>
        <taxon>Arthropoda</taxon>
        <taxon>Hexapoda</taxon>
        <taxon>Insecta</taxon>
        <taxon>Pterygota</taxon>
        <taxon>Neoptera</taxon>
        <taxon>Paraneoptera</taxon>
        <taxon>Hemiptera</taxon>
        <taxon>Auchenorrhyncha</taxon>
        <taxon>Fulgoroidea</taxon>
        <taxon>Delphacidae</taxon>
        <taxon>Criomorphinae</taxon>
        <taxon>Laodelphax</taxon>
    </lineage>
</organism>
<comment type="similarity">
    <text evidence="2">Belongs to the CD36 family.</text>
</comment>
<dbReference type="Pfam" id="PF01130">
    <property type="entry name" value="CD36"/>
    <property type="match status" value="2"/>
</dbReference>
<evidence type="ECO:0000256" key="9">
    <source>
        <dbReference type="ARBA" id="ARBA00023157"/>
    </source>
</evidence>
<feature type="transmembrane region" description="Helical" evidence="12">
    <location>
        <begin position="6"/>
        <end position="26"/>
    </location>
</feature>
<keyword evidence="7 12" id="KW-1133">Transmembrane helix</keyword>
<evidence type="ECO:0000256" key="2">
    <source>
        <dbReference type="ARBA" id="ARBA00010532"/>
    </source>
</evidence>
<comment type="subcellular location">
    <subcellularLocation>
        <location evidence="1">Cell membrane</location>
        <topology evidence="1">Multi-pass membrane protein</topology>
    </subcellularLocation>
</comment>
<keyword evidence="5 12" id="KW-0812">Transmembrane</keyword>
<keyword evidence="9" id="KW-1015">Disulfide bond</keyword>
<reference evidence="13 14" key="1">
    <citation type="journal article" date="2017" name="Gigascience">
        <title>Genome sequence of the small brown planthopper, Laodelphax striatellus.</title>
        <authorList>
            <person name="Zhu J."/>
            <person name="Jiang F."/>
            <person name="Wang X."/>
            <person name="Yang P."/>
            <person name="Bao Y."/>
            <person name="Zhao W."/>
            <person name="Wang W."/>
            <person name="Lu H."/>
            <person name="Wang Q."/>
            <person name="Cui N."/>
            <person name="Li J."/>
            <person name="Chen X."/>
            <person name="Luo L."/>
            <person name="Yu J."/>
            <person name="Kang L."/>
            <person name="Cui F."/>
        </authorList>
    </citation>
    <scope>NUCLEOTIDE SEQUENCE [LARGE SCALE GENOMIC DNA]</scope>
    <source>
        <strain evidence="13">Lst14</strain>
    </source>
</reference>
<dbReference type="Proteomes" id="UP000291343">
    <property type="component" value="Unassembled WGS sequence"/>
</dbReference>
<evidence type="ECO:0000256" key="3">
    <source>
        <dbReference type="ARBA" id="ARBA00022475"/>
    </source>
</evidence>
<dbReference type="GO" id="GO:0005044">
    <property type="term" value="F:scavenger receptor activity"/>
    <property type="evidence" value="ECO:0007669"/>
    <property type="project" value="TreeGrafter"/>
</dbReference>
<dbReference type="OrthoDB" id="10024078at2759"/>
<dbReference type="InterPro" id="IPR002159">
    <property type="entry name" value="CD36_fam"/>
</dbReference>
<comment type="caution">
    <text evidence="13">The sequence shown here is derived from an EMBL/GenBank/DDBJ whole genome shotgun (WGS) entry which is preliminary data.</text>
</comment>
<dbReference type="PANTHER" id="PTHR11923">
    <property type="entry name" value="SCAVENGER RECEPTOR CLASS B TYPE-1 SR-B1"/>
    <property type="match status" value="1"/>
</dbReference>
<dbReference type="FunCoup" id="A0A482WRH1">
    <property type="interactions" value="1"/>
</dbReference>
<dbReference type="SMR" id="A0A482WRH1"/>
<evidence type="ECO:0000256" key="12">
    <source>
        <dbReference type="SAM" id="Phobius"/>
    </source>
</evidence>
<dbReference type="GO" id="GO:0007608">
    <property type="term" value="P:sensory perception of smell"/>
    <property type="evidence" value="ECO:0007669"/>
    <property type="project" value="UniProtKB-KW"/>
</dbReference>
<dbReference type="PRINTS" id="PR01609">
    <property type="entry name" value="CD36FAMILY"/>
</dbReference>
<evidence type="ECO:0000256" key="7">
    <source>
        <dbReference type="ARBA" id="ARBA00022989"/>
    </source>
</evidence>
<dbReference type="EMBL" id="QKKF02027392">
    <property type="protein sequence ID" value="RZF35852.1"/>
    <property type="molecule type" value="Genomic_DNA"/>
</dbReference>
<evidence type="ECO:0008006" key="15">
    <source>
        <dbReference type="Google" id="ProtNLM"/>
    </source>
</evidence>
<dbReference type="PANTHER" id="PTHR11923:SF69">
    <property type="entry name" value="SENSORY NEURON MEMBRANE PROTEIN 1"/>
    <property type="match status" value="1"/>
</dbReference>
<gene>
    <name evidence="13" type="ORF">LSTR_LSTR011707</name>
</gene>
<evidence type="ECO:0000313" key="14">
    <source>
        <dbReference type="Proteomes" id="UP000291343"/>
    </source>
</evidence>
<sequence length="468" mass="52659">MGWSVKVAVIGTSIFLFGFIFGFYGFHKFLKSQIAKNAALVEGTDMRANWAKTPIAVEFRIYLFNVTNPEEVHKGAKPILQEVGPFCYDEWKEKVGFSDDPDEDESLALMVEKDTPALLTMANRGIPHLYNHQKTVFVTAKAKEILFEGIYLNCTSKDFAAVALCTGIRMNAKGLHKINDNLFKFSFFGVKNGTADEARLTVKRGKENIKDLGRVVALNGKPEMKVWDAPECNQIVGTDTTIFPPFTQSSEDLISFSPDVCRSMGAKYQRPSSYKGIKTNYYTANLGDMSKNPEEKCFCPTPTTCHKKGIFDITKCTGAPIWLSLPHFYETDPFYLSQVEGLSPEMEKHQIFVEFEPFTGTPLAARKRMQFNIPIHKIKKIELMRDLPDALIPIFWIEEGLELVVSSIDLLENKLFRTMRMVGVARWVMLIVGLAMIGFGGYSYFANTQTVDLVKQPAPPAEKQWPGG</sequence>
<keyword evidence="14" id="KW-1185">Reference proteome</keyword>
<evidence type="ECO:0000256" key="8">
    <source>
        <dbReference type="ARBA" id="ARBA00023136"/>
    </source>
</evidence>
<evidence type="ECO:0000256" key="10">
    <source>
        <dbReference type="ARBA" id="ARBA00023170"/>
    </source>
</evidence>
<protein>
    <recommendedName>
        <fullName evidence="15">Sensory neuron membrane protein 1</fullName>
    </recommendedName>
</protein>
<evidence type="ECO:0000256" key="4">
    <source>
        <dbReference type="ARBA" id="ARBA00022606"/>
    </source>
</evidence>
<proteinExistence type="inferred from homology"/>
<keyword evidence="6" id="KW-0552">Olfaction</keyword>
<dbReference type="GO" id="GO:0005737">
    <property type="term" value="C:cytoplasm"/>
    <property type="evidence" value="ECO:0007669"/>
    <property type="project" value="TreeGrafter"/>
</dbReference>
<name>A0A482WRH1_LAOST</name>
<dbReference type="InParanoid" id="A0A482WRH1"/>
<evidence type="ECO:0000256" key="5">
    <source>
        <dbReference type="ARBA" id="ARBA00022692"/>
    </source>
</evidence>
<evidence type="ECO:0000313" key="13">
    <source>
        <dbReference type="EMBL" id="RZF35852.1"/>
    </source>
</evidence>
<dbReference type="AlphaFoldDB" id="A0A482WRH1"/>
<dbReference type="STRING" id="195883.A0A482WRH1"/>
<evidence type="ECO:0000256" key="11">
    <source>
        <dbReference type="ARBA" id="ARBA00023180"/>
    </source>
</evidence>
<dbReference type="GO" id="GO:0005886">
    <property type="term" value="C:plasma membrane"/>
    <property type="evidence" value="ECO:0007669"/>
    <property type="project" value="UniProtKB-SubCell"/>
</dbReference>
<keyword evidence="3" id="KW-1003">Cell membrane</keyword>
<evidence type="ECO:0000256" key="6">
    <source>
        <dbReference type="ARBA" id="ARBA00022725"/>
    </source>
</evidence>
<keyword evidence="11" id="KW-0325">Glycoprotein</keyword>